<dbReference type="PANTHER" id="PTHR10870:SF0">
    <property type="entry name" value="CELL CYCLE CHECKPOINT PROTEIN RAD1"/>
    <property type="match status" value="1"/>
</dbReference>
<keyword evidence="5" id="KW-0539">Nucleus</keyword>
<dbReference type="EC" id="3.1.11.2" evidence="6"/>
<name>A0A9W8L2W0_9FUNG</name>
<dbReference type="Pfam" id="PF02144">
    <property type="entry name" value="Rad1"/>
    <property type="match status" value="1"/>
</dbReference>
<dbReference type="InterPro" id="IPR003021">
    <property type="entry name" value="Rad1_Rec1_Rad17"/>
</dbReference>
<dbReference type="PRINTS" id="PR01245">
    <property type="entry name" value="RAD1REC1"/>
</dbReference>
<dbReference type="EMBL" id="JANBTX010000081">
    <property type="protein sequence ID" value="KAJ2687161.1"/>
    <property type="molecule type" value="Genomic_DNA"/>
</dbReference>
<dbReference type="InterPro" id="IPR046938">
    <property type="entry name" value="DNA_clamp_sf"/>
</dbReference>
<keyword evidence="4" id="KW-0234">DNA repair</keyword>
<dbReference type="AlphaFoldDB" id="A0A9W8L2W0"/>
<dbReference type="SUPFAM" id="SSF55979">
    <property type="entry name" value="DNA clamp"/>
    <property type="match status" value="1"/>
</dbReference>
<evidence type="ECO:0000256" key="5">
    <source>
        <dbReference type="ARBA" id="ARBA00023242"/>
    </source>
</evidence>
<dbReference type="GO" id="GO:0030896">
    <property type="term" value="C:checkpoint clamp complex"/>
    <property type="evidence" value="ECO:0007669"/>
    <property type="project" value="TreeGrafter"/>
</dbReference>
<organism evidence="6 7">
    <name type="scientific">Coemansia spiralis</name>
    <dbReference type="NCBI Taxonomy" id="417178"/>
    <lineage>
        <taxon>Eukaryota</taxon>
        <taxon>Fungi</taxon>
        <taxon>Fungi incertae sedis</taxon>
        <taxon>Zoopagomycota</taxon>
        <taxon>Kickxellomycotina</taxon>
        <taxon>Kickxellomycetes</taxon>
        <taxon>Kickxellales</taxon>
        <taxon>Kickxellaceae</taxon>
        <taxon>Coemansia</taxon>
    </lineage>
</organism>
<evidence type="ECO:0000256" key="4">
    <source>
        <dbReference type="ARBA" id="ARBA00023204"/>
    </source>
</evidence>
<evidence type="ECO:0000313" key="7">
    <source>
        <dbReference type="Proteomes" id="UP001151516"/>
    </source>
</evidence>
<sequence>MTAVHGTATELVPMLFRAKLANVRPLVNMLKTISFRPRARCIISPDGLVFAVEESQCLVAQAYLRAELFTTFSYNVQLAEYYRNQEQEAFEDEVSQDGEQSDATQVVLPLDNLIECLTLFYGPAGTSASSTQSSSISATNLYTSGNPGDLRGATTAVIGFKGPGADFELMLEERGTISQCRLSTFVPEPPVDLRFSHYPTTQQLIIQSKWLRDAFNELDPTSESVHISIASTEPHFRISTMGENGSTDMTYSNSERILDSFFCNEDQENQYNLSLILKCKQALAMSDKTKIRINQRGFLSFQFMIPTSADVSFVNFVFAPLVSADEPVAPATARV</sequence>
<dbReference type="Gene3D" id="3.70.10.10">
    <property type="match status" value="1"/>
</dbReference>
<dbReference type="OrthoDB" id="337581at2759"/>
<comment type="subcellular location">
    <subcellularLocation>
        <location evidence="1">Nucleus</location>
    </subcellularLocation>
</comment>
<evidence type="ECO:0000256" key="2">
    <source>
        <dbReference type="ARBA" id="ARBA00010991"/>
    </source>
</evidence>
<gene>
    <name evidence="6" type="primary">rad1</name>
    <name evidence="6" type="ORF">IWW39_003141</name>
</gene>
<comment type="caution">
    <text evidence="6">The sequence shown here is derived from an EMBL/GenBank/DDBJ whole genome shotgun (WGS) entry which is preliminary data.</text>
</comment>
<keyword evidence="7" id="KW-1185">Reference proteome</keyword>
<evidence type="ECO:0000313" key="6">
    <source>
        <dbReference type="EMBL" id="KAJ2687161.1"/>
    </source>
</evidence>
<keyword evidence="6" id="KW-0378">Hydrolase</keyword>
<comment type="similarity">
    <text evidence="2">Belongs to the rad1 family.</text>
</comment>
<protein>
    <submittedName>
        <fullName evidence="6">Checkpoint clamp complex protein Rad1</fullName>
        <ecNumber evidence="6">3.1.11.2</ecNumber>
    </submittedName>
</protein>
<dbReference type="GO" id="GO:0008311">
    <property type="term" value="F:double-stranded DNA 3'-5' DNA exonuclease activity"/>
    <property type="evidence" value="ECO:0007669"/>
    <property type="project" value="UniProtKB-EC"/>
</dbReference>
<dbReference type="Proteomes" id="UP001151516">
    <property type="component" value="Unassembled WGS sequence"/>
</dbReference>
<evidence type="ECO:0000256" key="3">
    <source>
        <dbReference type="ARBA" id="ARBA00022763"/>
    </source>
</evidence>
<keyword evidence="3" id="KW-0227">DNA damage</keyword>
<dbReference type="PANTHER" id="PTHR10870">
    <property type="entry name" value="CELL CYCLE CHECKPOINT PROTEIN RAD1"/>
    <property type="match status" value="1"/>
</dbReference>
<proteinExistence type="inferred from homology"/>
<evidence type="ECO:0000256" key="1">
    <source>
        <dbReference type="ARBA" id="ARBA00004123"/>
    </source>
</evidence>
<accession>A0A9W8L2W0</accession>
<dbReference type="GO" id="GO:0006281">
    <property type="term" value="P:DNA repair"/>
    <property type="evidence" value="ECO:0007669"/>
    <property type="project" value="UniProtKB-KW"/>
</dbReference>
<reference evidence="6" key="1">
    <citation type="submission" date="2022-07" db="EMBL/GenBank/DDBJ databases">
        <title>Phylogenomic reconstructions and comparative analyses of Kickxellomycotina fungi.</title>
        <authorList>
            <person name="Reynolds N.K."/>
            <person name="Stajich J.E."/>
            <person name="Barry K."/>
            <person name="Grigoriev I.V."/>
            <person name="Crous P."/>
            <person name="Smith M.E."/>
        </authorList>
    </citation>
    <scope>NUCLEOTIDE SEQUENCE</scope>
    <source>
        <strain evidence="6">CBS 109367</strain>
    </source>
</reference>
<dbReference type="GO" id="GO:0000077">
    <property type="term" value="P:DNA damage checkpoint signaling"/>
    <property type="evidence" value="ECO:0007669"/>
    <property type="project" value="InterPro"/>
</dbReference>